<dbReference type="PANTHER" id="PTHR11803">
    <property type="entry name" value="2-IMINOBUTANOATE/2-IMINOPROPANOATE DEAMINASE RIDA"/>
    <property type="match status" value="1"/>
</dbReference>
<dbReference type="InterPro" id="IPR006175">
    <property type="entry name" value="YjgF/YER057c/UK114"/>
</dbReference>
<dbReference type="PANTHER" id="PTHR11803:SF58">
    <property type="entry name" value="PROTEIN HMF1-RELATED"/>
    <property type="match status" value="1"/>
</dbReference>
<protein>
    <submittedName>
        <fullName evidence="2">YjgF-like protein</fullName>
    </submittedName>
</protein>
<comment type="similarity">
    <text evidence="1">Belongs to the RutC family.</text>
</comment>
<evidence type="ECO:0000313" key="2">
    <source>
        <dbReference type="EMBL" id="ODV74637.1"/>
    </source>
</evidence>
<keyword evidence="3" id="KW-1185">Reference proteome</keyword>
<dbReference type="CDD" id="cd00448">
    <property type="entry name" value="YjgF_YER057c_UK114_family"/>
    <property type="match status" value="1"/>
</dbReference>
<reference evidence="2 3" key="1">
    <citation type="journal article" date="2016" name="Proc. Natl. Acad. Sci. U.S.A.">
        <title>Comparative genomics of biotechnologically important yeasts.</title>
        <authorList>
            <person name="Riley R."/>
            <person name="Haridas S."/>
            <person name="Wolfe K.H."/>
            <person name="Lopes M.R."/>
            <person name="Hittinger C.T."/>
            <person name="Goeker M."/>
            <person name="Salamov A.A."/>
            <person name="Wisecaver J.H."/>
            <person name="Long T.M."/>
            <person name="Calvey C.H."/>
            <person name="Aerts A.L."/>
            <person name="Barry K.W."/>
            <person name="Choi C."/>
            <person name="Clum A."/>
            <person name="Coughlan A.Y."/>
            <person name="Deshpande S."/>
            <person name="Douglass A.P."/>
            <person name="Hanson S.J."/>
            <person name="Klenk H.-P."/>
            <person name="LaButti K.M."/>
            <person name="Lapidus A."/>
            <person name="Lindquist E.A."/>
            <person name="Lipzen A.M."/>
            <person name="Meier-Kolthoff J.P."/>
            <person name="Ohm R.A."/>
            <person name="Otillar R.P."/>
            <person name="Pangilinan J.L."/>
            <person name="Peng Y."/>
            <person name="Rokas A."/>
            <person name="Rosa C.A."/>
            <person name="Scheuner C."/>
            <person name="Sibirny A.A."/>
            <person name="Slot J.C."/>
            <person name="Stielow J.B."/>
            <person name="Sun H."/>
            <person name="Kurtzman C.P."/>
            <person name="Blackwell M."/>
            <person name="Grigoriev I.V."/>
            <person name="Jeffries T.W."/>
        </authorList>
    </citation>
    <scope>NUCLEOTIDE SEQUENCE [LARGE SCALE GENOMIC DNA]</scope>
    <source>
        <strain evidence="3">ATCC 18201 / CBS 1600 / BCRC 20928 / JCM 3617 / NBRC 0987 / NRRL Y-1542</strain>
    </source>
</reference>
<dbReference type="OrthoDB" id="309640at2759"/>
<dbReference type="SUPFAM" id="SSF55298">
    <property type="entry name" value="YjgF-like"/>
    <property type="match status" value="1"/>
</dbReference>
<dbReference type="EMBL" id="KV453927">
    <property type="protein sequence ID" value="ODV74637.1"/>
    <property type="molecule type" value="Genomic_DNA"/>
</dbReference>
<sequence length="231" mass="25155">MSTASKITLAASIVVSTVTVIWVHKVQREEQEALHQGPIKDAQRMQEKAMKKKLVANQKEHEYQQELRKQYEAIQPLSGVTVTAEEGAGVNKFQSRALTFAARNMSTITPIATKNAPPAAASYSQAIKANNFIYVSGQIPYTPEGKPVEGTISDRAEQCIQNVKSILEAAGSGLDKTVKINVFLADMNDFAAFNVVYAKHFNTHEPARSCVAVKALPLGVDVEIEAIAVEN</sequence>
<dbReference type="AlphaFoldDB" id="A0A1E4S520"/>
<dbReference type="GO" id="GO:0019239">
    <property type="term" value="F:deaminase activity"/>
    <property type="evidence" value="ECO:0007669"/>
    <property type="project" value="TreeGrafter"/>
</dbReference>
<dbReference type="NCBIfam" id="TIGR00004">
    <property type="entry name" value="Rid family detoxifying hydrolase"/>
    <property type="match status" value="1"/>
</dbReference>
<organism evidence="2 3">
    <name type="scientific">Cyberlindnera jadinii (strain ATCC 18201 / CBS 1600 / BCRC 20928 / JCM 3617 / NBRC 0987 / NRRL Y-1542)</name>
    <name type="common">Torula yeast</name>
    <name type="synonym">Candida utilis</name>
    <dbReference type="NCBI Taxonomy" id="983966"/>
    <lineage>
        <taxon>Eukaryota</taxon>
        <taxon>Fungi</taxon>
        <taxon>Dikarya</taxon>
        <taxon>Ascomycota</taxon>
        <taxon>Saccharomycotina</taxon>
        <taxon>Saccharomycetes</taxon>
        <taxon>Phaffomycetales</taxon>
        <taxon>Phaffomycetaceae</taxon>
        <taxon>Cyberlindnera</taxon>
    </lineage>
</organism>
<name>A0A1E4S520_CYBJN</name>
<dbReference type="InterPro" id="IPR006056">
    <property type="entry name" value="RidA"/>
</dbReference>
<dbReference type="STRING" id="983966.A0A1E4S520"/>
<evidence type="ECO:0000313" key="3">
    <source>
        <dbReference type="Proteomes" id="UP000094389"/>
    </source>
</evidence>
<dbReference type="Pfam" id="PF15786">
    <property type="entry name" value="PET117"/>
    <property type="match status" value="1"/>
</dbReference>
<dbReference type="PROSITE" id="PS01094">
    <property type="entry name" value="UPF0076"/>
    <property type="match status" value="1"/>
</dbReference>
<dbReference type="Pfam" id="PF01042">
    <property type="entry name" value="Ribonuc_L-PSP"/>
    <property type="match status" value="1"/>
</dbReference>
<proteinExistence type="inferred from homology"/>
<dbReference type="RefSeq" id="XP_020071676.1">
    <property type="nucleotide sequence ID" value="XM_020216244.1"/>
</dbReference>
<dbReference type="GO" id="GO:0005829">
    <property type="term" value="C:cytosol"/>
    <property type="evidence" value="ECO:0007669"/>
    <property type="project" value="TreeGrafter"/>
</dbReference>
<dbReference type="FunFam" id="3.30.1330.40:FF:000001">
    <property type="entry name" value="L-PSP family endoribonuclease"/>
    <property type="match status" value="1"/>
</dbReference>
<dbReference type="InterPro" id="IPR019897">
    <property type="entry name" value="RidA_CS"/>
</dbReference>
<accession>A0A1E4S520</accession>
<dbReference type="Proteomes" id="UP000094389">
    <property type="component" value="Unassembled WGS sequence"/>
</dbReference>
<dbReference type="InterPro" id="IPR031568">
    <property type="entry name" value="Pet117"/>
</dbReference>
<gene>
    <name evidence="2" type="ORF">CYBJADRAFT_171651</name>
</gene>
<evidence type="ECO:0000256" key="1">
    <source>
        <dbReference type="ARBA" id="ARBA00010552"/>
    </source>
</evidence>
<dbReference type="Gene3D" id="3.30.1330.40">
    <property type="entry name" value="RutC-like"/>
    <property type="match status" value="1"/>
</dbReference>
<dbReference type="GO" id="GO:0005739">
    <property type="term" value="C:mitochondrion"/>
    <property type="evidence" value="ECO:0007669"/>
    <property type="project" value="UniProtKB-ARBA"/>
</dbReference>
<dbReference type="InterPro" id="IPR035959">
    <property type="entry name" value="RutC-like_sf"/>
</dbReference>
<dbReference type="GeneID" id="30990640"/>